<organism evidence="1 2">
    <name type="scientific">Collybia nuda</name>
    <dbReference type="NCBI Taxonomy" id="64659"/>
    <lineage>
        <taxon>Eukaryota</taxon>
        <taxon>Fungi</taxon>
        <taxon>Dikarya</taxon>
        <taxon>Basidiomycota</taxon>
        <taxon>Agaricomycotina</taxon>
        <taxon>Agaricomycetes</taxon>
        <taxon>Agaricomycetidae</taxon>
        <taxon>Agaricales</taxon>
        <taxon>Tricholomatineae</taxon>
        <taxon>Clitocybaceae</taxon>
        <taxon>Collybia</taxon>
    </lineage>
</organism>
<keyword evidence="2" id="KW-1185">Reference proteome</keyword>
<proteinExistence type="predicted"/>
<gene>
    <name evidence="1" type="ORF">BDZ94DRAFT_1244266</name>
</gene>
<protein>
    <submittedName>
        <fullName evidence="1">Uncharacterized protein</fullName>
    </submittedName>
</protein>
<accession>A0A9P5YG72</accession>
<dbReference type="EMBL" id="MU150230">
    <property type="protein sequence ID" value="KAF9469352.1"/>
    <property type="molecule type" value="Genomic_DNA"/>
</dbReference>
<name>A0A9P5YG72_9AGAR</name>
<reference evidence="1" key="1">
    <citation type="submission" date="2020-11" db="EMBL/GenBank/DDBJ databases">
        <authorList>
            <consortium name="DOE Joint Genome Institute"/>
            <person name="Ahrendt S."/>
            <person name="Riley R."/>
            <person name="Andreopoulos W."/>
            <person name="Labutti K."/>
            <person name="Pangilinan J."/>
            <person name="Ruiz-Duenas F.J."/>
            <person name="Barrasa J.M."/>
            <person name="Sanchez-Garcia M."/>
            <person name="Camarero S."/>
            <person name="Miyauchi S."/>
            <person name="Serrano A."/>
            <person name="Linde D."/>
            <person name="Babiker R."/>
            <person name="Drula E."/>
            <person name="Ayuso-Fernandez I."/>
            <person name="Pacheco R."/>
            <person name="Padilla G."/>
            <person name="Ferreira P."/>
            <person name="Barriuso J."/>
            <person name="Kellner H."/>
            <person name="Castanera R."/>
            <person name="Alfaro M."/>
            <person name="Ramirez L."/>
            <person name="Pisabarro A.G."/>
            <person name="Kuo A."/>
            <person name="Tritt A."/>
            <person name="Lipzen A."/>
            <person name="He G."/>
            <person name="Yan M."/>
            <person name="Ng V."/>
            <person name="Cullen D."/>
            <person name="Martin F."/>
            <person name="Rosso M.-N."/>
            <person name="Henrissat B."/>
            <person name="Hibbett D."/>
            <person name="Martinez A.T."/>
            <person name="Grigoriev I.V."/>
        </authorList>
    </citation>
    <scope>NUCLEOTIDE SEQUENCE</scope>
    <source>
        <strain evidence="1">CBS 247.69</strain>
    </source>
</reference>
<dbReference type="AlphaFoldDB" id="A0A9P5YG72"/>
<evidence type="ECO:0000313" key="2">
    <source>
        <dbReference type="Proteomes" id="UP000807353"/>
    </source>
</evidence>
<dbReference type="Proteomes" id="UP000807353">
    <property type="component" value="Unassembled WGS sequence"/>
</dbReference>
<evidence type="ECO:0000313" key="1">
    <source>
        <dbReference type="EMBL" id="KAF9469352.1"/>
    </source>
</evidence>
<comment type="caution">
    <text evidence="1">The sequence shown here is derived from an EMBL/GenBank/DDBJ whole genome shotgun (WGS) entry which is preliminary data.</text>
</comment>
<sequence length="83" mass="8827">MGTPTPGHKISCLIPSATTAQILESFVSSVPTNVTRKTIPPLILINTLSSLDTSPSASNQEMKICRNENIPPTNIAPIPKSLM</sequence>